<dbReference type="PROSITE" id="PS50118">
    <property type="entry name" value="HMG_BOX_2"/>
    <property type="match status" value="1"/>
</dbReference>
<dbReference type="AlphaFoldDB" id="A0A9P6H2W5"/>
<dbReference type="InterPro" id="IPR009071">
    <property type="entry name" value="HMG_box_dom"/>
</dbReference>
<feature type="compositionally biased region" description="Polar residues" evidence="3">
    <location>
        <begin position="113"/>
        <end position="122"/>
    </location>
</feature>
<keyword evidence="2" id="KW-0238">DNA-binding</keyword>
<dbReference type="Pfam" id="PF24883">
    <property type="entry name" value="NPHP3_N"/>
    <property type="match status" value="1"/>
</dbReference>
<dbReference type="GO" id="GO:0003677">
    <property type="term" value="F:DNA binding"/>
    <property type="evidence" value="ECO:0007669"/>
    <property type="project" value="UniProtKB-UniRule"/>
</dbReference>
<dbReference type="Pfam" id="PF00505">
    <property type="entry name" value="HMG_box"/>
    <property type="match status" value="1"/>
</dbReference>
<comment type="caution">
    <text evidence="6">The sequence shown here is derived from an EMBL/GenBank/DDBJ whole genome shotgun (WGS) entry which is preliminary data.</text>
</comment>
<feature type="compositionally biased region" description="Low complexity" evidence="3">
    <location>
        <begin position="15"/>
        <end position="26"/>
    </location>
</feature>
<sequence>MSGWNVDSTTLVTPSLVSSTPVSSSPRLETAHSGDVKDAPAQSFKADGTPKRPMNGFMIFSRERKPALSAANPKMRPGKIRKILGQEWRAMDISEKQPYLDQAKRLRDAFDSRYSSWTNPSSEKGKNRISHLSTTDPEFFSDGRPTDQTATGGGDSSDGVQSSHGPLNPPSSSRLDDMSIEAASAMDSVSSHEQTPSPVTTGIPMQEDGAMSEEAIVDPVEFLQLDLHPSAQGAGYQDDFWGCLKGTRGTILEAIESWVNDSTKPPIFWLNGPAGEGKSAIAQAVTERCNADGPLISSFFCSLKFDEHHPRLLFPSLAIQLARQHPEIRSTLVSLLRSNPDVVFESPSEQVEKLIVKPLKSADVPAVIVVDALDEWGDDESQSGILSAMGLWVKEMPKTKFLVTSRPKPHISTSLHFPLLSGVADAFAPRGIASHVVDSDSDIRIFLEHELSAARIGPTDWPTAAQLDLLCARAAGLFVFAVATVKFLGREPESPDKQFTIIEHSPDDTVYEGTMEGVHKGLSLDRLCTSIFQASFKYNDAEDDDAVRLVLAGVVLVTNPLPPSTIADLISLEVREVMTILESIQPLLKLQGPDQPVHPFHKLLSDLLTSPTRCADERFHIAPGKFHSLIALRCLNLMNEALEGGLSPLQRAMDTEVEFPHRQTALKYAYASWHIHLAESRELFASLIPTLRHFLREKFMMWLDVPDAVGVATDPVFALRETTSWLREVVKDERLLNTAEICLHMADAKLVQSLSVVNLLEGLLRPNVGQAGSSGQLTSIRSTVVKDNR</sequence>
<evidence type="ECO:0000256" key="3">
    <source>
        <dbReference type="SAM" id="MobiDB-lite"/>
    </source>
</evidence>
<dbReference type="InterPro" id="IPR007111">
    <property type="entry name" value="NACHT_NTPase"/>
</dbReference>
<name>A0A9P6H2W5_9AGAM</name>
<evidence type="ECO:0000259" key="4">
    <source>
        <dbReference type="PROSITE" id="PS50118"/>
    </source>
</evidence>
<dbReference type="InterPro" id="IPR056884">
    <property type="entry name" value="NPHP3-like_N"/>
</dbReference>
<keyword evidence="1" id="KW-0677">Repeat</keyword>
<feature type="region of interest" description="Disordered" evidence="3">
    <location>
        <begin position="113"/>
        <end position="205"/>
    </location>
</feature>
<evidence type="ECO:0000313" key="6">
    <source>
        <dbReference type="EMBL" id="KAF9777781.1"/>
    </source>
</evidence>
<dbReference type="PANTHER" id="PTHR10039:SF17">
    <property type="entry name" value="FUNGAL STAND N-TERMINAL GOODBYE DOMAIN-CONTAINING PROTEIN-RELATED"/>
    <property type="match status" value="1"/>
</dbReference>
<evidence type="ECO:0000259" key="5">
    <source>
        <dbReference type="PROSITE" id="PS50837"/>
    </source>
</evidence>
<dbReference type="PANTHER" id="PTHR10039">
    <property type="entry name" value="AMELOGENIN"/>
    <property type="match status" value="1"/>
</dbReference>
<gene>
    <name evidence="6" type="ORF">BJ322DRAFT_1114717</name>
</gene>
<feature type="compositionally biased region" description="Basic and acidic residues" evidence="3">
    <location>
        <begin position="29"/>
        <end position="38"/>
    </location>
</feature>
<dbReference type="GO" id="GO:0005634">
    <property type="term" value="C:nucleus"/>
    <property type="evidence" value="ECO:0007669"/>
    <property type="project" value="UniProtKB-UniRule"/>
</dbReference>
<protein>
    <recommendedName>
        <fullName evidence="8">HMG box domain-containing protein</fullName>
    </recommendedName>
</protein>
<feature type="domain" description="NACHT" evidence="5">
    <location>
        <begin position="266"/>
        <end position="407"/>
    </location>
</feature>
<reference evidence="6" key="1">
    <citation type="journal article" date="2020" name="Nat. Commun.">
        <title>Large-scale genome sequencing of mycorrhizal fungi provides insights into the early evolution of symbiotic traits.</title>
        <authorList>
            <person name="Miyauchi S."/>
            <person name="Kiss E."/>
            <person name="Kuo A."/>
            <person name="Drula E."/>
            <person name="Kohler A."/>
            <person name="Sanchez-Garcia M."/>
            <person name="Morin E."/>
            <person name="Andreopoulos B."/>
            <person name="Barry K.W."/>
            <person name="Bonito G."/>
            <person name="Buee M."/>
            <person name="Carver A."/>
            <person name="Chen C."/>
            <person name="Cichocki N."/>
            <person name="Clum A."/>
            <person name="Culley D."/>
            <person name="Crous P.W."/>
            <person name="Fauchery L."/>
            <person name="Girlanda M."/>
            <person name="Hayes R.D."/>
            <person name="Keri Z."/>
            <person name="LaButti K."/>
            <person name="Lipzen A."/>
            <person name="Lombard V."/>
            <person name="Magnuson J."/>
            <person name="Maillard F."/>
            <person name="Murat C."/>
            <person name="Nolan M."/>
            <person name="Ohm R.A."/>
            <person name="Pangilinan J."/>
            <person name="Pereira M.F."/>
            <person name="Perotto S."/>
            <person name="Peter M."/>
            <person name="Pfister S."/>
            <person name="Riley R."/>
            <person name="Sitrit Y."/>
            <person name="Stielow J.B."/>
            <person name="Szollosi G."/>
            <person name="Zifcakova L."/>
            <person name="Stursova M."/>
            <person name="Spatafora J.W."/>
            <person name="Tedersoo L."/>
            <person name="Vaario L.M."/>
            <person name="Yamada A."/>
            <person name="Yan M."/>
            <person name="Wang P."/>
            <person name="Xu J."/>
            <person name="Bruns T."/>
            <person name="Baldrian P."/>
            <person name="Vilgalys R."/>
            <person name="Dunand C."/>
            <person name="Henrissat B."/>
            <person name="Grigoriev I.V."/>
            <person name="Hibbett D."/>
            <person name="Nagy L.G."/>
            <person name="Martin F.M."/>
        </authorList>
    </citation>
    <scope>NUCLEOTIDE SEQUENCE</scope>
    <source>
        <strain evidence="6">UH-Tt-Lm1</strain>
    </source>
</reference>
<dbReference type="SUPFAM" id="SSF47095">
    <property type="entry name" value="HMG-box"/>
    <property type="match status" value="1"/>
</dbReference>
<dbReference type="EMBL" id="WIUZ02000027">
    <property type="protein sequence ID" value="KAF9777781.1"/>
    <property type="molecule type" value="Genomic_DNA"/>
</dbReference>
<evidence type="ECO:0000256" key="1">
    <source>
        <dbReference type="ARBA" id="ARBA00022737"/>
    </source>
</evidence>
<dbReference type="InterPro" id="IPR027417">
    <property type="entry name" value="P-loop_NTPase"/>
</dbReference>
<feature type="region of interest" description="Disordered" evidence="3">
    <location>
        <begin position="15"/>
        <end position="53"/>
    </location>
</feature>
<dbReference type="Gene3D" id="3.40.50.300">
    <property type="entry name" value="P-loop containing nucleotide triphosphate hydrolases"/>
    <property type="match status" value="1"/>
</dbReference>
<feature type="DNA-binding region" description="HMG box" evidence="2">
    <location>
        <begin position="50"/>
        <end position="118"/>
    </location>
</feature>
<evidence type="ECO:0000313" key="7">
    <source>
        <dbReference type="Proteomes" id="UP000736335"/>
    </source>
</evidence>
<dbReference type="SUPFAM" id="SSF52540">
    <property type="entry name" value="P-loop containing nucleoside triphosphate hydrolases"/>
    <property type="match status" value="1"/>
</dbReference>
<organism evidence="6 7">
    <name type="scientific">Thelephora terrestris</name>
    <dbReference type="NCBI Taxonomy" id="56493"/>
    <lineage>
        <taxon>Eukaryota</taxon>
        <taxon>Fungi</taxon>
        <taxon>Dikarya</taxon>
        <taxon>Basidiomycota</taxon>
        <taxon>Agaricomycotina</taxon>
        <taxon>Agaricomycetes</taxon>
        <taxon>Thelephorales</taxon>
        <taxon>Thelephoraceae</taxon>
        <taxon>Thelephora</taxon>
    </lineage>
</organism>
<keyword evidence="2" id="KW-0539">Nucleus</keyword>
<dbReference type="OrthoDB" id="5967843at2759"/>
<evidence type="ECO:0008006" key="8">
    <source>
        <dbReference type="Google" id="ProtNLM"/>
    </source>
</evidence>
<dbReference type="Gene3D" id="1.10.30.10">
    <property type="entry name" value="High mobility group box domain"/>
    <property type="match status" value="1"/>
</dbReference>
<dbReference type="InterPro" id="IPR036910">
    <property type="entry name" value="HMG_box_dom_sf"/>
</dbReference>
<evidence type="ECO:0000256" key="2">
    <source>
        <dbReference type="PROSITE-ProRule" id="PRU00267"/>
    </source>
</evidence>
<dbReference type="Proteomes" id="UP000736335">
    <property type="component" value="Unassembled WGS sequence"/>
</dbReference>
<proteinExistence type="predicted"/>
<feature type="domain" description="HMG box" evidence="4">
    <location>
        <begin position="50"/>
        <end position="118"/>
    </location>
</feature>
<accession>A0A9P6H2W5</accession>
<keyword evidence="7" id="KW-1185">Reference proteome</keyword>
<dbReference type="SMART" id="SM00398">
    <property type="entry name" value="HMG"/>
    <property type="match status" value="1"/>
</dbReference>
<feature type="compositionally biased region" description="Polar residues" evidence="3">
    <location>
        <begin position="187"/>
        <end position="200"/>
    </location>
</feature>
<dbReference type="PROSITE" id="PS50837">
    <property type="entry name" value="NACHT"/>
    <property type="match status" value="1"/>
</dbReference>
<reference evidence="6" key="2">
    <citation type="submission" date="2020-11" db="EMBL/GenBank/DDBJ databases">
        <authorList>
            <consortium name="DOE Joint Genome Institute"/>
            <person name="Kuo A."/>
            <person name="Miyauchi S."/>
            <person name="Kiss E."/>
            <person name="Drula E."/>
            <person name="Kohler A."/>
            <person name="Sanchez-Garcia M."/>
            <person name="Andreopoulos B."/>
            <person name="Barry K.W."/>
            <person name="Bonito G."/>
            <person name="Buee M."/>
            <person name="Carver A."/>
            <person name="Chen C."/>
            <person name="Cichocki N."/>
            <person name="Clum A."/>
            <person name="Culley D."/>
            <person name="Crous P.W."/>
            <person name="Fauchery L."/>
            <person name="Girlanda M."/>
            <person name="Hayes R."/>
            <person name="Keri Z."/>
            <person name="Labutti K."/>
            <person name="Lipzen A."/>
            <person name="Lombard V."/>
            <person name="Magnuson J."/>
            <person name="Maillard F."/>
            <person name="Morin E."/>
            <person name="Murat C."/>
            <person name="Nolan M."/>
            <person name="Ohm R."/>
            <person name="Pangilinan J."/>
            <person name="Pereira M."/>
            <person name="Perotto S."/>
            <person name="Peter M."/>
            <person name="Riley R."/>
            <person name="Sitrit Y."/>
            <person name="Stielow B."/>
            <person name="Szollosi G."/>
            <person name="Zifcakova L."/>
            <person name="Stursova M."/>
            <person name="Spatafora J.W."/>
            <person name="Tedersoo L."/>
            <person name="Vaario L.-M."/>
            <person name="Yamada A."/>
            <person name="Yan M."/>
            <person name="Wang P."/>
            <person name="Xu J."/>
            <person name="Bruns T."/>
            <person name="Baldrian P."/>
            <person name="Vilgalys R."/>
            <person name="Henrissat B."/>
            <person name="Grigoriev I.V."/>
            <person name="Hibbett D."/>
            <person name="Nagy L.G."/>
            <person name="Martin F.M."/>
        </authorList>
    </citation>
    <scope>NUCLEOTIDE SEQUENCE</scope>
    <source>
        <strain evidence="6">UH-Tt-Lm1</strain>
    </source>
</reference>